<dbReference type="SUPFAM" id="SSF53474">
    <property type="entry name" value="alpha/beta-Hydrolases"/>
    <property type="match status" value="1"/>
</dbReference>
<sequence>MKELCQLKIGGKYREGDLFLPNLPKALVLFVHGSGSGRFSPRNNCISQFFNKNGIANLLFDLNTPIEQETGDFHLPSLTDRLIELTRSIKSNSKIASLPIFYFGGSTGAAVAVAAAGKLKKKISGVISRGGRLDYAVDHIPEVKCPMLWIVGSLDQEVLRLNQACYKHFPEGNNLKIISGAGHLFEEPGKLEEVAEESMNWIFQVIREAGKSNSEKVHSKSCQNV</sequence>
<gene>
    <name evidence="2" type="ORF">DFQ04_2657</name>
</gene>
<keyword evidence="3" id="KW-1185">Reference proteome</keyword>
<organism evidence="2 3">
    <name type="scientific">Algoriphagus boseongensis</name>
    <dbReference type="NCBI Taxonomy" id="1442587"/>
    <lineage>
        <taxon>Bacteria</taxon>
        <taxon>Pseudomonadati</taxon>
        <taxon>Bacteroidota</taxon>
        <taxon>Cytophagia</taxon>
        <taxon>Cytophagales</taxon>
        <taxon>Cyclobacteriaceae</taxon>
        <taxon>Algoriphagus</taxon>
    </lineage>
</organism>
<dbReference type="RefSeq" id="WP_208110535.1">
    <property type="nucleotide sequence ID" value="NZ_SNYF01000007.1"/>
</dbReference>
<name>A0A4R6T6G5_9BACT</name>
<dbReference type="AlphaFoldDB" id="A0A4R6T6G5"/>
<reference evidence="2 3" key="1">
    <citation type="submission" date="2019-03" db="EMBL/GenBank/DDBJ databases">
        <title>Genomic Encyclopedia of Type Strains, Phase III (KMG-III): the genomes of soil and plant-associated and newly described type strains.</title>
        <authorList>
            <person name="Whitman W."/>
        </authorList>
    </citation>
    <scope>NUCLEOTIDE SEQUENCE [LARGE SCALE GENOMIC DNA]</scope>
    <source>
        <strain evidence="2 3">CECT 8446</strain>
    </source>
</reference>
<proteinExistence type="predicted"/>
<dbReference type="Gene3D" id="3.40.50.1820">
    <property type="entry name" value="alpha/beta hydrolase"/>
    <property type="match status" value="1"/>
</dbReference>
<dbReference type="Pfam" id="PF20408">
    <property type="entry name" value="Abhydrolase_11"/>
    <property type="match status" value="1"/>
</dbReference>
<accession>A0A4R6T6G5</accession>
<protein>
    <recommendedName>
        <fullName evidence="1">KANL3/Tex30 alpha/beta hydrolase-like domain-containing protein</fullName>
    </recommendedName>
</protein>
<dbReference type="InterPro" id="IPR046879">
    <property type="entry name" value="KANL3/Tex30_Abhydrolase"/>
</dbReference>
<dbReference type="Proteomes" id="UP000294535">
    <property type="component" value="Unassembled WGS sequence"/>
</dbReference>
<evidence type="ECO:0000259" key="1">
    <source>
        <dbReference type="Pfam" id="PF20408"/>
    </source>
</evidence>
<evidence type="ECO:0000313" key="3">
    <source>
        <dbReference type="Proteomes" id="UP000294535"/>
    </source>
</evidence>
<comment type="caution">
    <text evidence="2">The sequence shown here is derived from an EMBL/GenBank/DDBJ whole genome shotgun (WGS) entry which is preliminary data.</text>
</comment>
<feature type="domain" description="KANL3/Tex30 alpha/beta hydrolase-like" evidence="1">
    <location>
        <begin position="25"/>
        <end position="206"/>
    </location>
</feature>
<evidence type="ECO:0000313" key="2">
    <source>
        <dbReference type="EMBL" id="TDQ16538.1"/>
    </source>
</evidence>
<dbReference type="EMBL" id="SNYF01000007">
    <property type="protein sequence ID" value="TDQ16538.1"/>
    <property type="molecule type" value="Genomic_DNA"/>
</dbReference>
<dbReference type="InterPro" id="IPR029058">
    <property type="entry name" value="AB_hydrolase_fold"/>
</dbReference>